<keyword evidence="1" id="KW-0812">Transmembrane</keyword>
<accession>A0ABY5CRZ1</accession>
<keyword evidence="1" id="KW-1133">Transmembrane helix</keyword>
<gene>
    <name evidence="2" type="ORF">KFQ06_22860</name>
</gene>
<organism evidence="2 3">
    <name type="scientific">Serratia entomophila</name>
    <dbReference type="NCBI Taxonomy" id="42906"/>
    <lineage>
        <taxon>Bacteria</taxon>
        <taxon>Pseudomonadati</taxon>
        <taxon>Pseudomonadota</taxon>
        <taxon>Gammaproteobacteria</taxon>
        <taxon>Enterobacterales</taxon>
        <taxon>Yersiniaceae</taxon>
        <taxon>Serratia</taxon>
    </lineage>
</organism>
<evidence type="ECO:0000313" key="3">
    <source>
        <dbReference type="Proteomes" id="UP001056873"/>
    </source>
</evidence>
<evidence type="ECO:0000256" key="1">
    <source>
        <dbReference type="SAM" id="Phobius"/>
    </source>
</evidence>
<keyword evidence="3" id="KW-1185">Reference proteome</keyword>
<dbReference type="Proteomes" id="UP001056873">
    <property type="component" value="Chromosome"/>
</dbReference>
<proteinExistence type="predicted"/>
<feature type="transmembrane region" description="Helical" evidence="1">
    <location>
        <begin position="19"/>
        <end position="39"/>
    </location>
</feature>
<dbReference type="RefSeq" id="WP_252961152.1">
    <property type="nucleotide sequence ID" value="NZ_CAMIPH010000024.1"/>
</dbReference>
<sequence>MENERQADGIAVKAGKKSYLAVCYAGFADGVALVLKLYAGFWPKNQNKMPVTMA</sequence>
<dbReference type="EMBL" id="CP074347">
    <property type="protein sequence ID" value="USV00821.1"/>
    <property type="molecule type" value="Genomic_DNA"/>
</dbReference>
<keyword evidence="1" id="KW-0472">Membrane</keyword>
<reference evidence="2" key="1">
    <citation type="journal article" date="2022" name="BMC Genomics">
        <title>Genome sequence of the entomopathogenic Serratia entomophila isolate 626 and characterisation of the species specific itaconate degradation pathway.</title>
        <authorList>
            <person name="Vaughan A.L."/>
            <person name="Altermann E."/>
            <person name="Glare T.R."/>
            <person name="Hurst M.R.H."/>
        </authorList>
    </citation>
    <scope>NUCLEOTIDE SEQUENCE</scope>
    <source>
        <strain evidence="2">626</strain>
    </source>
</reference>
<protein>
    <submittedName>
        <fullName evidence="2">Uncharacterized protein</fullName>
    </submittedName>
</protein>
<evidence type="ECO:0000313" key="2">
    <source>
        <dbReference type="EMBL" id="USV00821.1"/>
    </source>
</evidence>
<name>A0ABY5CRZ1_9GAMM</name>